<evidence type="ECO:0000313" key="3">
    <source>
        <dbReference type="EMBL" id="EJD35442.1"/>
    </source>
</evidence>
<feature type="transmembrane region" description="Helical" evidence="2">
    <location>
        <begin position="90"/>
        <end position="111"/>
    </location>
</feature>
<name>J0CXG6_AURST</name>
<feature type="transmembrane region" description="Helical" evidence="2">
    <location>
        <begin position="203"/>
        <end position="223"/>
    </location>
</feature>
<keyword evidence="2" id="KW-0812">Transmembrane</keyword>
<feature type="transmembrane region" description="Helical" evidence="2">
    <location>
        <begin position="48"/>
        <end position="78"/>
    </location>
</feature>
<proteinExistence type="predicted"/>
<feature type="transmembrane region" description="Helical" evidence="2">
    <location>
        <begin position="123"/>
        <end position="144"/>
    </location>
</feature>
<keyword evidence="4" id="KW-1185">Reference proteome</keyword>
<feature type="region of interest" description="Disordered" evidence="1">
    <location>
        <begin position="302"/>
        <end position="323"/>
    </location>
</feature>
<gene>
    <name evidence="3" type="ORF">AURDEDRAFT_130620</name>
</gene>
<sequence>MSAELYISYLRMQIWCTTLNFTLAGLQTTLSALAIHRLRGVENLPRRTYTWACAFIVAVWLSFVTQMLASLPVLLAVYRMSFSTKFWDCMFAVLIATLAALSLLADGLLAFRCWVIWERSRVFIIAAILIVAKFALMVATVVLIANHWIAVHAAAGKRMADTSIALSLTFNVLLAAAAIVRLLQRRSVLRRTTRASGNHYLRVVQIIAGNAVLWTVSCILGIIFKLDPIAAPAVSSVNSFVLATSPLLLFLHIGRQRPIVSGNVVVSADWTTSPPRCASTECCRLGRAIQKDVMTMDEALKMPGSSASGPSADKLASCREITR</sequence>
<organism evidence="3 4">
    <name type="scientific">Auricularia subglabra (strain TFB-10046 / SS5)</name>
    <name type="common">White-rot fungus</name>
    <name type="synonym">Auricularia delicata (strain TFB10046)</name>
    <dbReference type="NCBI Taxonomy" id="717982"/>
    <lineage>
        <taxon>Eukaryota</taxon>
        <taxon>Fungi</taxon>
        <taxon>Dikarya</taxon>
        <taxon>Basidiomycota</taxon>
        <taxon>Agaricomycotina</taxon>
        <taxon>Agaricomycetes</taxon>
        <taxon>Auriculariales</taxon>
        <taxon>Auriculariaceae</taxon>
        <taxon>Auricularia</taxon>
    </lineage>
</organism>
<keyword evidence="2" id="KW-1133">Transmembrane helix</keyword>
<feature type="transmembrane region" description="Helical" evidence="2">
    <location>
        <begin position="164"/>
        <end position="183"/>
    </location>
</feature>
<evidence type="ECO:0000256" key="1">
    <source>
        <dbReference type="SAM" id="MobiDB-lite"/>
    </source>
</evidence>
<reference evidence="4" key="1">
    <citation type="journal article" date="2012" name="Science">
        <title>The Paleozoic origin of enzymatic lignin decomposition reconstructed from 31 fungal genomes.</title>
        <authorList>
            <person name="Floudas D."/>
            <person name="Binder M."/>
            <person name="Riley R."/>
            <person name="Barry K."/>
            <person name="Blanchette R.A."/>
            <person name="Henrissat B."/>
            <person name="Martinez A.T."/>
            <person name="Otillar R."/>
            <person name="Spatafora J.W."/>
            <person name="Yadav J.S."/>
            <person name="Aerts A."/>
            <person name="Benoit I."/>
            <person name="Boyd A."/>
            <person name="Carlson A."/>
            <person name="Copeland A."/>
            <person name="Coutinho P.M."/>
            <person name="de Vries R.P."/>
            <person name="Ferreira P."/>
            <person name="Findley K."/>
            <person name="Foster B."/>
            <person name="Gaskell J."/>
            <person name="Glotzer D."/>
            <person name="Gorecki P."/>
            <person name="Heitman J."/>
            <person name="Hesse C."/>
            <person name="Hori C."/>
            <person name="Igarashi K."/>
            <person name="Jurgens J.A."/>
            <person name="Kallen N."/>
            <person name="Kersten P."/>
            <person name="Kohler A."/>
            <person name="Kuees U."/>
            <person name="Kumar T.K.A."/>
            <person name="Kuo A."/>
            <person name="LaButti K."/>
            <person name="Larrondo L.F."/>
            <person name="Lindquist E."/>
            <person name="Ling A."/>
            <person name="Lombard V."/>
            <person name="Lucas S."/>
            <person name="Lundell T."/>
            <person name="Martin R."/>
            <person name="McLaughlin D.J."/>
            <person name="Morgenstern I."/>
            <person name="Morin E."/>
            <person name="Murat C."/>
            <person name="Nagy L.G."/>
            <person name="Nolan M."/>
            <person name="Ohm R.A."/>
            <person name="Patyshakuliyeva A."/>
            <person name="Rokas A."/>
            <person name="Ruiz-Duenas F.J."/>
            <person name="Sabat G."/>
            <person name="Salamov A."/>
            <person name="Samejima M."/>
            <person name="Schmutz J."/>
            <person name="Slot J.C."/>
            <person name="St John F."/>
            <person name="Stenlid J."/>
            <person name="Sun H."/>
            <person name="Sun S."/>
            <person name="Syed K."/>
            <person name="Tsang A."/>
            <person name="Wiebenga A."/>
            <person name="Young D."/>
            <person name="Pisabarro A."/>
            <person name="Eastwood D.C."/>
            <person name="Martin F."/>
            <person name="Cullen D."/>
            <person name="Grigoriev I.V."/>
            <person name="Hibbett D.S."/>
        </authorList>
    </citation>
    <scope>NUCLEOTIDE SEQUENCE [LARGE SCALE GENOMIC DNA]</scope>
    <source>
        <strain evidence="4">TFB10046</strain>
    </source>
</reference>
<dbReference type="KEGG" id="adl:AURDEDRAFT_130620"/>
<evidence type="ECO:0008006" key="5">
    <source>
        <dbReference type="Google" id="ProtNLM"/>
    </source>
</evidence>
<protein>
    <recommendedName>
        <fullName evidence="5">G-protein coupled receptors family 1 profile domain-containing protein</fullName>
    </recommendedName>
</protein>
<dbReference type="AlphaFoldDB" id="J0CXG6"/>
<feature type="transmembrane region" description="Helical" evidence="2">
    <location>
        <begin position="12"/>
        <end position="36"/>
    </location>
</feature>
<keyword evidence="2" id="KW-0472">Membrane</keyword>
<evidence type="ECO:0000256" key="2">
    <source>
        <dbReference type="SAM" id="Phobius"/>
    </source>
</evidence>
<dbReference type="EMBL" id="JH687890">
    <property type="protein sequence ID" value="EJD35442.1"/>
    <property type="molecule type" value="Genomic_DNA"/>
</dbReference>
<feature type="transmembrane region" description="Helical" evidence="2">
    <location>
        <begin position="229"/>
        <end position="251"/>
    </location>
</feature>
<accession>J0CXG6</accession>
<dbReference type="InParanoid" id="J0CXG6"/>
<dbReference type="Proteomes" id="UP000006514">
    <property type="component" value="Unassembled WGS sequence"/>
</dbReference>
<evidence type="ECO:0000313" key="4">
    <source>
        <dbReference type="Proteomes" id="UP000006514"/>
    </source>
</evidence>